<evidence type="ECO:0000313" key="1">
    <source>
        <dbReference type="EMBL" id="SUA24654.1"/>
    </source>
</evidence>
<reference evidence="1" key="1">
    <citation type="submission" date="2018-06" db="EMBL/GenBank/DDBJ databases">
        <authorList>
            <consortium name="Pathogen Informatics"/>
            <person name="Doyle S."/>
        </authorList>
    </citation>
    <scope>NUCLEOTIDE SEQUENCE [LARGE SCALE GENOMIC DNA]</scope>
    <source>
        <strain evidence="1">NCTC11421</strain>
    </source>
</reference>
<dbReference type="EMBL" id="UGRI01000001">
    <property type="protein sequence ID" value="SUA24654.1"/>
    <property type="molecule type" value="Genomic_DNA"/>
</dbReference>
<accession>A0A378W2F9</accession>
<proteinExistence type="predicted"/>
<sequence>MINPPAVDIDFRPVRFKFQNSVLKFPYPDIVQTMFFEGFINFLYLSNRHISIALLHLNTINILKSNASLTVPQLSNFIIFIDLRQFLKILFAFSLCRSTSEK</sequence>
<gene>
    <name evidence="1" type="ORF">NCTC11421_02657</name>
</gene>
<organism evidence="1">
    <name type="scientific">Neisseria gonorrhoeae</name>
    <dbReference type="NCBI Taxonomy" id="485"/>
    <lineage>
        <taxon>Bacteria</taxon>
        <taxon>Pseudomonadati</taxon>
        <taxon>Pseudomonadota</taxon>
        <taxon>Betaproteobacteria</taxon>
        <taxon>Neisseriales</taxon>
        <taxon>Neisseriaceae</taxon>
        <taxon>Neisseria</taxon>
    </lineage>
</organism>
<protein>
    <submittedName>
        <fullName evidence="1">Uncharacterized protein</fullName>
    </submittedName>
</protein>
<name>A0A378W2F9_NEIGO</name>
<dbReference type="AlphaFoldDB" id="A0A378W2F9"/>